<protein>
    <submittedName>
        <fullName evidence="1">Uncharacterized protein</fullName>
    </submittedName>
</protein>
<comment type="caution">
    <text evidence="1">The sequence shown here is derived from an EMBL/GenBank/DDBJ whole genome shotgun (WGS) entry which is preliminary data.</text>
</comment>
<dbReference type="EMBL" id="CADEHS020000055">
    <property type="protein sequence ID" value="CAG9949079.1"/>
    <property type="molecule type" value="Genomic_DNA"/>
</dbReference>
<reference evidence="1" key="1">
    <citation type="submission" date="2020-04" db="EMBL/GenBank/DDBJ databases">
        <authorList>
            <person name="Broberg M."/>
        </authorList>
    </citation>
    <scope>NUCLEOTIDE SEQUENCE</scope>
</reference>
<proteinExistence type="predicted"/>
<accession>A0ACA9U7S0</accession>
<reference evidence="1" key="2">
    <citation type="submission" date="2021-10" db="EMBL/GenBank/DDBJ databases">
        <authorList>
            <person name="Piombo E."/>
        </authorList>
    </citation>
    <scope>NUCLEOTIDE SEQUENCE</scope>
</reference>
<organism evidence="1 2">
    <name type="scientific">Clonostachys rosea f. rosea IK726</name>
    <dbReference type="NCBI Taxonomy" id="1349383"/>
    <lineage>
        <taxon>Eukaryota</taxon>
        <taxon>Fungi</taxon>
        <taxon>Dikarya</taxon>
        <taxon>Ascomycota</taxon>
        <taxon>Pezizomycotina</taxon>
        <taxon>Sordariomycetes</taxon>
        <taxon>Hypocreomycetidae</taxon>
        <taxon>Hypocreales</taxon>
        <taxon>Bionectriaceae</taxon>
        <taxon>Clonostachys</taxon>
    </lineage>
</organism>
<name>A0ACA9U7S0_BIOOC</name>
<dbReference type="Proteomes" id="UP000836387">
    <property type="component" value="Unassembled WGS sequence"/>
</dbReference>
<evidence type="ECO:0000313" key="1">
    <source>
        <dbReference type="EMBL" id="CAG9949079.1"/>
    </source>
</evidence>
<keyword evidence="2" id="KW-1185">Reference proteome</keyword>
<sequence length="700" mass="78156">MSDIALPSSYLSDLKRSIPTLVGIDNWPDWIDQIKTIANRLEIWAYIDPDKSTQLTAPTYEDHPSLEELADPSRRENESETAFQTRLDQFNESLQGRVIRLQLITSQVESRNRDLRRDYEKKKYSLLAILNLIDGSISKELQVLLKGKEGDARERIKALKDHIRPDDQYETLAATTAFWTQARATGSRNWATWADQIKVAYIRCSRLPQEPIPKELAVSEFLGAIRDTFPAFYGPWNKERRTAGSAIDPIILFSKFKAEALIKKTQSASLSVNAANAAKPKSPEGGRPRGRGKKSPIEKCPGCLIKHPRAQGTSNWWESCYAFQKTYGKAPNQMVRDWTVKEGIKKNLKSWFEKHPDEKRKALSWNPSTEEGTQEDIIPGEGLSQQKTAYSLGRLELGADEWIADHRNPAWSEISDDESNSPTAASWISDEDGSALTPGSAESDEESSHWTEESRTYKDLGNRQTTISQDLEYHGQNRTALATCNTLPSAGKIHYSQPAKKKVVSRTEESQATDSSGHCQTQGSSVTDCYGKAITSQPPTNEEVSQGPTTKLGSSDSHGRSRIQRSRTKENSGNKQTIRPGPSDSHGRNLTERSRTRDKVSNRETQGSREAAAAGQKETTAPRAADQGSHDWTHGSRIHDTTGHEETHGSRTHVEAGNSKTTRSRDHDNNGNRETARSLTYDMNERGSKRIISSIQPAET</sequence>
<gene>
    <name evidence="1" type="ORF">CRV2_00014382</name>
</gene>
<evidence type="ECO:0000313" key="2">
    <source>
        <dbReference type="Proteomes" id="UP000836387"/>
    </source>
</evidence>